<dbReference type="OrthoDB" id="6039950at2759"/>
<dbReference type="GO" id="GO:0006004">
    <property type="term" value="P:fucose metabolic process"/>
    <property type="evidence" value="ECO:0007669"/>
    <property type="project" value="InterPro"/>
</dbReference>
<dbReference type="Proteomes" id="UP000320762">
    <property type="component" value="Unassembled WGS sequence"/>
</dbReference>
<keyword evidence="4 7" id="KW-0732">Signal</keyword>
<dbReference type="EMBL" id="VDMD01000080">
    <property type="protein sequence ID" value="TRM56102.1"/>
    <property type="molecule type" value="Genomic_DNA"/>
</dbReference>
<organism evidence="9 10">
    <name type="scientific">Schizophyllum amplum</name>
    <dbReference type="NCBI Taxonomy" id="97359"/>
    <lineage>
        <taxon>Eukaryota</taxon>
        <taxon>Fungi</taxon>
        <taxon>Dikarya</taxon>
        <taxon>Basidiomycota</taxon>
        <taxon>Agaricomycotina</taxon>
        <taxon>Agaricomycetes</taxon>
        <taxon>Agaricomycetidae</taxon>
        <taxon>Agaricales</taxon>
        <taxon>Schizophyllaceae</taxon>
        <taxon>Schizophyllum</taxon>
    </lineage>
</organism>
<evidence type="ECO:0000256" key="1">
    <source>
        <dbReference type="ARBA" id="ARBA00004071"/>
    </source>
</evidence>
<dbReference type="InterPro" id="IPR000933">
    <property type="entry name" value="Glyco_hydro_29"/>
</dbReference>
<accession>A0A550BU85</accession>
<evidence type="ECO:0000256" key="3">
    <source>
        <dbReference type="ARBA" id="ARBA00012662"/>
    </source>
</evidence>
<dbReference type="EC" id="3.2.1.51" evidence="3"/>
<evidence type="ECO:0000256" key="5">
    <source>
        <dbReference type="ARBA" id="ARBA00022801"/>
    </source>
</evidence>
<dbReference type="PRINTS" id="PR00741">
    <property type="entry name" value="GLHYDRLASE29"/>
</dbReference>
<keyword evidence="6" id="KW-0326">Glycosidase</keyword>
<dbReference type="InterPro" id="IPR017853">
    <property type="entry name" value="GH"/>
</dbReference>
<proteinExistence type="inferred from homology"/>
<evidence type="ECO:0000313" key="9">
    <source>
        <dbReference type="EMBL" id="TRM56102.1"/>
    </source>
</evidence>
<protein>
    <recommendedName>
        <fullName evidence="3">alpha-L-fucosidase</fullName>
        <ecNumber evidence="3">3.2.1.51</ecNumber>
    </recommendedName>
</protein>
<dbReference type="GO" id="GO:0016139">
    <property type="term" value="P:glycoside catabolic process"/>
    <property type="evidence" value="ECO:0007669"/>
    <property type="project" value="TreeGrafter"/>
</dbReference>
<dbReference type="InterPro" id="IPR057739">
    <property type="entry name" value="Glyco_hydro_29_N"/>
</dbReference>
<evidence type="ECO:0000256" key="2">
    <source>
        <dbReference type="ARBA" id="ARBA00007951"/>
    </source>
</evidence>
<comment type="caution">
    <text evidence="9">The sequence shown here is derived from an EMBL/GenBank/DDBJ whole genome shotgun (WGS) entry which is preliminary data.</text>
</comment>
<dbReference type="PANTHER" id="PTHR10030:SF37">
    <property type="entry name" value="ALPHA-L-FUCOSIDASE-RELATED"/>
    <property type="match status" value="1"/>
</dbReference>
<evidence type="ECO:0000256" key="4">
    <source>
        <dbReference type="ARBA" id="ARBA00022729"/>
    </source>
</evidence>
<sequence>MLFARARAMVVAQVALLTRAALLQTQVDLVPYMNNKAAAVRGQMANFDGHNGSYPAEYLPEGSLVDASINYKLPVFTDPDPTVLDNINCTGQTIEVPPGRYHSFNFLGVTDGIAVVNGEFFAIYDDNTTESLGFVVAPWWSRNPSDGPITVPYLNEGLGNGTTHKNYNITRMFTFQHHVDNGRVLTGLIMPKCVSQLAYMYHLHSRLSVRSQTGNSQLTGTVSIHVFAITLVSASDATANAPVLAVQNVRSTTKFRTLDDGTQAQLIEITIDNLAPSTAGPAAWLTAPVTIALDSPDVETVMPATIMRLRGGDQAKVVVGVVNRGVRGGGGGGDGEGGSLRINGVVYQRSVDNKSDSDGESDSDGVFFKRDVVPAGTPSTATVTLNGKPLSACAWEIVAGIPEYYVGDESLRTHESAEWFDDAKFGLFVHWGIYSVPAWTISGTQYAEWYWYWQHNPANASSAVWTHHKEVYGEDFFYDDFFPDFTADVFDAEEFVQFVADVGAKYFVITTKHHDGFALFDTGASSNRNSLNYGPKRDLIAEIMLAANTTQPQLHRGLYFSLPEWFNPSFAKYGHSNGNDGQYHRRSSDPDSPGYDILQHTGFAGGLAADAYNASAPKEAYTGYVEVDDFLQDIMKPQMEALFYKYETDMLWCDIGGDTVLPAIAPDWFNWARRAGRQVVANARCGANYSDFDNPEYSTTSHLKLRKWESSEGSDPYSYGYNRDTPYEDYRNATYILRSLVDIVSKNGNYLIDIGPTANGTIVPPSRDSLLAVGRWLKMSGEAIYGTKYWYVAAEDGDLRFTTKDDAFYILSLVYPEGGVISTSLPLPVKEGDRATFLGIDTAEKELDWRWTDDGVFELYADEDDLKQVEDVWAFKIAYM</sequence>
<dbReference type="Pfam" id="PF01120">
    <property type="entry name" value="Alpha_L_fucos"/>
    <property type="match status" value="1"/>
</dbReference>
<dbReference type="Gene3D" id="3.20.20.80">
    <property type="entry name" value="Glycosidases"/>
    <property type="match status" value="1"/>
</dbReference>
<dbReference type="InterPro" id="IPR016286">
    <property type="entry name" value="FUC_metazoa-typ"/>
</dbReference>
<evidence type="ECO:0000256" key="7">
    <source>
        <dbReference type="SAM" id="SignalP"/>
    </source>
</evidence>
<comment type="function">
    <text evidence="1">Alpha-L-fucosidase is responsible for hydrolyzing the alpha-1,6-linked fucose joined to the reducing-end N-acetylglucosamine of the carbohydrate moieties of glycoproteins.</text>
</comment>
<dbReference type="SMART" id="SM00812">
    <property type="entry name" value="Alpha_L_fucos"/>
    <property type="match status" value="1"/>
</dbReference>
<feature type="signal peptide" evidence="7">
    <location>
        <begin position="1"/>
        <end position="20"/>
    </location>
</feature>
<evidence type="ECO:0000256" key="6">
    <source>
        <dbReference type="ARBA" id="ARBA00023295"/>
    </source>
</evidence>
<reference evidence="9 10" key="1">
    <citation type="journal article" date="2019" name="New Phytol.">
        <title>Comparative genomics reveals unique wood-decay strategies and fruiting body development in the Schizophyllaceae.</title>
        <authorList>
            <person name="Almasi E."/>
            <person name="Sahu N."/>
            <person name="Krizsan K."/>
            <person name="Balint B."/>
            <person name="Kovacs G.M."/>
            <person name="Kiss B."/>
            <person name="Cseklye J."/>
            <person name="Drula E."/>
            <person name="Henrissat B."/>
            <person name="Nagy I."/>
            <person name="Chovatia M."/>
            <person name="Adam C."/>
            <person name="LaButti K."/>
            <person name="Lipzen A."/>
            <person name="Riley R."/>
            <person name="Grigoriev I.V."/>
            <person name="Nagy L.G."/>
        </authorList>
    </citation>
    <scope>NUCLEOTIDE SEQUENCE [LARGE SCALE GENOMIC DNA]</scope>
    <source>
        <strain evidence="9 10">NL-1724</strain>
    </source>
</reference>
<dbReference type="GO" id="GO:0004560">
    <property type="term" value="F:alpha-L-fucosidase activity"/>
    <property type="evidence" value="ECO:0007669"/>
    <property type="project" value="UniProtKB-EC"/>
</dbReference>
<feature type="chain" id="PRO_5021729920" description="alpha-L-fucosidase" evidence="7">
    <location>
        <begin position="21"/>
        <end position="880"/>
    </location>
</feature>
<dbReference type="AlphaFoldDB" id="A0A550BU85"/>
<keyword evidence="10" id="KW-1185">Reference proteome</keyword>
<evidence type="ECO:0000259" key="8">
    <source>
        <dbReference type="Pfam" id="PF01120"/>
    </source>
</evidence>
<dbReference type="STRING" id="97359.A0A550BU85"/>
<gene>
    <name evidence="9" type="ORF">BD626DRAFT_576116</name>
</gene>
<comment type="similarity">
    <text evidence="2">Belongs to the glycosyl hydrolase 29 family.</text>
</comment>
<evidence type="ECO:0000313" key="10">
    <source>
        <dbReference type="Proteomes" id="UP000320762"/>
    </source>
</evidence>
<name>A0A550BU85_9AGAR</name>
<dbReference type="SUPFAM" id="SSF51445">
    <property type="entry name" value="(Trans)glycosidases"/>
    <property type="match status" value="1"/>
</dbReference>
<feature type="domain" description="Glycoside hydrolase family 29 N-terminal" evidence="8">
    <location>
        <begin position="404"/>
        <end position="782"/>
    </location>
</feature>
<dbReference type="PANTHER" id="PTHR10030">
    <property type="entry name" value="ALPHA-L-FUCOSIDASE"/>
    <property type="match status" value="1"/>
</dbReference>
<keyword evidence="5 9" id="KW-0378">Hydrolase</keyword>